<accession>A0A5D9C244</accession>
<evidence type="ECO:0000256" key="2">
    <source>
        <dbReference type="ARBA" id="ARBA00022777"/>
    </source>
</evidence>
<dbReference type="InterPro" id="IPR043129">
    <property type="entry name" value="ATPase_NBD"/>
</dbReference>
<dbReference type="GO" id="GO:0005536">
    <property type="term" value="F:D-glucose binding"/>
    <property type="evidence" value="ECO:0007669"/>
    <property type="project" value="InterPro"/>
</dbReference>
<dbReference type="SUPFAM" id="SSF53067">
    <property type="entry name" value="Actin-like ATPase domain"/>
    <property type="match status" value="1"/>
</dbReference>
<dbReference type="GO" id="GO:0005829">
    <property type="term" value="C:cytosol"/>
    <property type="evidence" value="ECO:0007669"/>
    <property type="project" value="TreeGrafter"/>
</dbReference>
<name>A0A5D9C244_9SPHN</name>
<dbReference type="CDD" id="cd24008">
    <property type="entry name" value="ASKHA_NBD_GLK"/>
    <property type="match status" value="1"/>
</dbReference>
<reference evidence="4 5" key="1">
    <citation type="submission" date="2019-08" db="EMBL/GenBank/DDBJ databases">
        <authorList>
            <person name="Wang G."/>
            <person name="Xu Z."/>
        </authorList>
    </citation>
    <scope>NUCLEOTIDE SEQUENCE [LARGE SCALE GENOMIC DNA]</scope>
    <source>
        <strain evidence="4 5">ZX</strain>
    </source>
</reference>
<dbReference type="Proteomes" id="UP000322077">
    <property type="component" value="Unassembled WGS sequence"/>
</dbReference>
<dbReference type="InterPro" id="IPR050201">
    <property type="entry name" value="Bacterial_glucokinase"/>
</dbReference>
<dbReference type="AlphaFoldDB" id="A0A5D9C244"/>
<keyword evidence="1" id="KW-0808">Transferase</keyword>
<evidence type="ECO:0000313" key="4">
    <source>
        <dbReference type="EMBL" id="TZG25689.1"/>
    </source>
</evidence>
<evidence type="ECO:0000256" key="1">
    <source>
        <dbReference type="ARBA" id="ARBA00022679"/>
    </source>
</evidence>
<comment type="similarity">
    <text evidence="3">Belongs to the bacterial glucokinase family.</text>
</comment>
<proteinExistence type="inferred from homology"/>
<dbReference type="GO" id="GO:0004340">
    <property type="term" value="F:glucokinase activity"/>
    <property type="evidence" value="ECO:0007669"/>
    <property type="project" value="InterPro"/>
</dbReference>
<organism evidence="4 5">
    <name type="scientific">Sphingomonas montanisoli</name>
    <dbReference type="NCBI Taxonomy" id="2606412"/>
    <lineage>
        <taxon>Bacteria</taxon>
        <taxon>Pseudomonadati</taxon>
        <taxon>Pseudomonadota</taxon>
        <taxon>Alphaproteobacteria</taxon>
        <taxon>Sphingomonadales</taxon>
        <taxon>Sphingomonadaceae</taxon>
        <taxon>Sphingomonas</taxon>
    </lineage>
</organism>
<dbReference type="RefSeq" id="WP_149522496.1">
    <property type="nucleotide sequence ID" value="NZ_VTOU01000003.1"/>
</dbReference>
<dbReference type="EMBL" id="VTOU01000003">
    <property type="protein sequence ID" value="TZG25689.1"/>
    <property type="molecule type" value="Genomic_DNA"/>
</dbReference>
<dbReference type="InterPro" id="IPR003836">
    <property type="entry name" value="Glucokinase"/>
</dbReference>
<protein>
    <submittedName>
        <fullName evidence="4">ROK family protein</fullName>
    </submittedName>
</protein>
<dbReference type="GO" id="GO:0005524">
    <property type="term" value="F:ATP binding"/>
    <property type="evidence" value="ECO:0007669"/>
    <property type="project" value="InterPro"/>
</dbReference>
<keyword evidence="2" id="KW-0418">Kinase</keyword>
<dbReference type="GO" id="GO:0006096">
    <property type="term" value="P:glycolytic process"/>
    <property type="evidence" value="ECO:0007669"/>
    <property type="project" value="InterPro"/>
</dbReference>
<evidence type="ECO:0000313" key="5">
    <source>
        <dbReference type="Proteomes" id="UP000322077"/>
    </source>
</evidence>
<dbReference type="PANTHER" id="PTHR47690:SF1">
    <property type="entry name" value="GLUCOKINASE"/>
    <property type="match status" value="1"/>
</dbReference>
<dbReference type="Gene3D" id="3.40.367.20">
    <property type="match status" value="1"/>
</dbReference>
<dbReference type="Pfam" id="PF02685">
    <property type="entry name" value="Glucokinase"/>
    <property type="match status" value="1"/>
</dbReference>
<keyword evidence="5" id="KW-1185">Reference proteome</keyword>
<dbReference type="PANTHER" id="PTHR47690">
    <property type="entry name" value="GLUCOKINASE"/>
    <property type="match status" value="1"/>
</dbReference>
<evidence type="ECO:0000256" key="3">
    <source>
        <dbReference type="RuleBase" id="RU004046"/>
    </source>
</evidence>
<dbReference type="Gene3D" id="3.30.420.40">
    <property type="match status" value="1"/>
</dbReference>
<comment type="caution">
    <text evidence="4">The sequence shown here is derived from an EMBL/GenBank/DDBJ whole genome shotgun (WGS) entry which is preliminary data.</text>
</comment>
<sequence>MSASPIVTEAQAHKCDVVAVDIGGTHARFAIATVEDGRVKSLGTPTTLKTAEYASFQTAWQAFAALNTTPLPRAVAIAFAGPVSGEVLQLTNSHWVVRRALIPERLNVDNYIVVNDFGAVGHAVAQAEPGDFIHLCGPEQAIPDDGVISIIGPGTGLGVAQLLRDGAAYRVVETEGGHGDFAPLDGFEDGLLSAMRQHTRRVSVERIVSGPGIRALYEALARLESHVIEAPDDKALWTAALDGSDPLAVAALDRFCMTLGSVAGDIALIQGASAVVIAGGLGARLASHLPHSGFAERFAAKGRFETMLRDMPVKLITLSEPGLFGAAAAFARKHTQ</sequence>
<gene>
    <name evidence="4" type="ORF">FYJ91_11795</name>
</gene>